<name>A0AAZ3PQ67_ONCTS</name>
<organism evidence="6 7">
    <name type="scientific">Oncorhynchus tshawytscha</name>
    <name type="common">Chinook salmon</name>
    <name type="synonym">Salmo tshawytscha</name>
    <dbReference type="NCBI Taxonomy" id="74940"/>
    <lineage>
        <taxon>Eukaryota</taxon>
        <taxon>Metazoa</taxon>
        <taxon>Chordata</taxon>
        <taxon>Craniata</taxon>
        <taxon>Vertebrata</taxon>
        <taxon>Euteleostomi</taxon>
        <taxon>Actinopterygii</taxon>
        <taxon>Neopterygii</taxon>
        <taxon>Teleostei</taxon>
        <taxon>Protacanthopterygii</taxon>
        <taxon>Salmoniformes</taxon>
        <taxon>Salmonidae</taxon>
        <taxon>Salmoninae</taxon>
        <taxon>Oncorhynchus</taxon>
    </lineage>
</organism>
<dbReference type="InterPro" id="IPR035979">
    <property type="entry name" value="RBD_domain_sf"/>
</dbReference>
<reference evidence="7" key="1">
    <citation type="journal article" date="2018" name="PLoS ONE">
        <title>Chinook salmon (Oncorhynchus tshawytscha) genome and transcriptome.</title>
        <authorList>
            <person name="Christensen K.A."/>
            <person name="Leong J.S."/>
            <person name="Sakhrani D."/>
            <person name="Biagi C.A."/>
            <person name="Minkley D.R."/>
            <person name="Withler R.E."/>
            <person name="Rondeau E.B."/>
            <person name="Koop B.F."/>
            <person name="Devlin R.H."/>
        </authorList>
    </citation>
    <scope>NUCLEOTIDE SEQUENCE [LARGE SCALE GENOMIC DNA]</scope>
</reference>
<feature type="region of interest" description="Disordered" evidence="4">
    <location>
        <begin position="16"/>
        <end position="38"/>
    </location>
</feature>
<accession>A0AAZ3PQ67</accession>
<dbReference type="FunFam" id="3.30.70.330:FF:000012">
    <property type="entry name" value="RNA-binding motif, single-stranded-interacting protein 3 isoform 1"/>
    <property type="match status" value="1"/>
</dbReference>
<dbReference type="SMART" id="SM00360">
    <property type="entry name" value="RRM"/>
    <property type="match status" value="2"/>
</dbReference>
<dbReference type="PANTHER" id="PTHR24012">
    <property type="entry name" value="RNA BINDING PROTEIN"/>
    <property type="match status" value="1"/>
</dbReference>
<dbReference type="InterPro" id="IPR012677">
    <property type="entry name" value="Nucleotide-bd_a/b_plait_sf"/>
</dbReference>
<evidence type="ECO:0000259" key="5">
    <source>
        <dbReference type="PROSITE" id="PS50102"/>
    </source>
</evidence>
<dbReference type="CDD" id="cd12474">
    <property type="entry name" value="RRM2_MSSP2"/>
    <property type="match status" value="1"/>
</dbReference>
<evidence type="ECO:0000256" key="1">
    <source>
        <dbReference type="ARBA" id="ARBA00022737"/>
    </source>
</evidence>
<evidence type="ECO:0000256" key="2">
    <source>
        <dbReference type="ARBA" id="ARBA00022884"/>
    </source>
</evidence>
<dbReference type="Proteomes" id="UP000694402">
    <property type="component" value="Unassembled WGS sequence"/>
</dbReference>
<gene>
    <name evidence="6" type="primary">LOC112221721</name>
</gene>
<evidence type="ECO:0000313" key="6">
    <source>
        <dbReference type="Ensembl" id="ENSOTSP00005117964.1"/>
    </source>
</evidence>
<evidence type="ECO:0000256" key="3">
    <source>
        <dbReference type="PROSITE-ProRule" id="PRU00176"/>
    </source>
</evidence>
<dbReference type="FunFam" id="3.30.70.330:FF:000014">
    <property type="entry name" value="RNA-binding motif, single-stranded-interacting protein 3 isoform 1"/>
    <property type="match status" value="1"/>
</dbReference>
<protein>
    <recommendedName>
        <fullName evidence="5">RRM domain-containing protein</fullName>
    </recommendedName>
</protein>
<dbReference type="SUPFAM" id="SSF54928">
    <property type="entry name" value="RNA-binding domain, RBD"/>
    <property type="match status" value="2"/>
</dbReference>
<evidence type="ECO:0000256" key="4">
    <source>
        <dbReference type="SAM" id="MobiDB-lite"/>
    </source>
</evidence>
<dbReference type="CDD" id="cd12471">
    <property type="entry name" value="RRM1_MSSP2"/>
    <property type="match status" value="1"/>
</dbReference>
<feature type="domain" description="RRM" evidence="5">
    <location>
        <begin position="125"/>
        <end position="201"/>
    </location>
</feature>
<feature type="compositionally biased region" description="Low complexity" evidence="4">
    <location>
        <begin position="22"/>
        <end position="38"/>
    </location>
</feature>
<dbReference type="PROSITE" id="PS50102">
    <property type="entry name" value="RRM"/>
    <property type="match status" value="2"/>
</dbReference>
<dbReference type="Pfam" id="PF00076">
    <property type="entry name" value="RRM_1"/>
    <property type="match status" value="2"/>
</dbReference>
<dbReference type="Ensembl" id="ENSOTST00005157574.1">
    <property type="protein sequence ID" value="ENSOTSP00005117964.1"/>
    <property type="gene ID" value="ENSOTSG00005041130.2"/>
</dbReference>
<evidence type="ECO:0000313" key="7">
    <source>
        <dbReference type="Proteomes" id="UP000694402"/>
    </source>
</evidence>
<dbReference type="Gene3D" id="3.30.70.330">
    <property type="match status" value="2"/>
</dbReference>
<dbReference type="GeneTree" id="ENSGT00940000155250"/>
<sequence>MSYPVSASLQPTYVSSSHQMALPSPNHTTTSSSSNGSLSAEQLSKTNLYIRGLHPGTTDQDLVKLCQPYGKIMSTKAILDKTTNKCKGYGFVDFDSPSAAQKAVTALKAGGVQAQMAKQQEQDPTNLYISNLPVSMDEQELENILKPFSQVISTRILRDANGTSRGVGFARMESTEKCETIIQHFNGKYIKTPPGVPVPLEPLLCKFADGGQKKRQSQGKYLQNGRPWTTDGETGGMTLTYDPTTALQNGFYSSPYSMAPNRMIAQTSLVPYMHSPVNTYQIHSPQSWMHHHQSYLMQPSGQVLTPGMDHTMSIQPTPMMGPLTQQLSHLSMGSSGTVSPNGTLLSRHTVDTLDKDIESVIQQQVSLETPTEHTGYSYQLRK</sequence>
<keyword evidence="2 3" id="KW-0694">RNA-binding</keyword>
<keyword evidence="1" id="KW-0677">Repeat</keyword>
<proteinExistence type="predicted"/>
<feature type="region of interest" description="Disordered" evidence="4">
    <location>
        <begin position="215"/>
        <end position="234"/>
    </location>
</feature>
<reference evidence="6" key="2">
    <citation type="submission" date="2025-08" db="UniProtKB">
        <authorList>
            <consortium name="Ensembl"/>
        </authorList>
    </citation>
    <scope>IDENTIFICATION</scope>
</reference>
<keyword evidence="7" id="KW-1185">Reference proteome</keyword>
<reference evidence="6" key="3">
    <citation type="submission" date="2025-09" db="UniProtKB">
        <authorList>
            <consortium name="Ensembl"/>
        </authorList>
    </citation>
    <scope>IDENTIFICATION</scope>
</reference>
<dbReference type="AlphaFoldDB" id="A0AAZ3PQ67"/>
<dbReference type="InterPro" id="IPR000504">
    <property type="entry name" value="RRM_dom"/>
</dbReference>
<dbReference type="GO" id="GO:0003723">
    <property type="term" value="F:RNA binding"/>
    <property type="evidence" value="ECO:0007669"/>
    <property type="project" value="UniProtKB-UniRule"/>
</dbReference>
<feature type="domain" description="RRM" evidence="5">
    <location>
        <begin position="46"/>
        <end position="119"/>
    </location>
</feature>